<dbReference type="PANTHER" id="PTHR43790:SF9">
    <property type="entry name" value="GALACTOFURANOSE TRANSPORTER ATP-BINDING PROTEIN YTFR"/>
    <property type="match status" value="1"/>
</dbReference>
<keyword evidence="4 6" id="KW-0067">ATP-binding</keyword>
<dbReference type="InterPro" id="IPR017871">
    <property type="entry name" value="ABC_transporter-like_CS"/>
</dbReference>
<organism evidence="6 7">
    <name type="scientific">Fodinisporobacter ferrooxydans</name>
    <dbReference type="NCBI Taxonomy" id="2901836"/>
    <lineage>
        <taxon>Bacteria</taxon>
        <taxon>Bacillati</taxon>
        <taxon>Bacillota</taxon>
        <taxon>Bacilli</taxon>
        <taxon>Bacillales</taxon>
        <taxon>Alicyclobacillaceae</taxon>
        <taxon>Fodinisporobacter</taxon>
    </lineage>
</organism>
<dbReference type="Gene3D" id="3.40.50.300">
    <property type="entry name" value="P-loop containing nucleotide triphosphate hydrolases"/>
    <property type="match status" value="2"/>
</dbReference>
<dbReference type="PROSITE" id="PS00211">
    <property type="entry name" value="ABC_TRANSPORTER_1"/>
    <property type="match status" value="1"/>
</dbReference>
<evidence type="ECO:0000313" key="7">
    <source>
        <dbReference type="Proteomes" id="UP000830167"/>
    </source>
</evidence>
<dbReference type="InterPro" id="IPR027417">
    <property type="entry name" value="P-loop_NTPase"/>
</dbReference>
<evidence type="ECO:0000256" key="1">
    <source>
        <dbReference type="ARBA" id="ARBA00022448"/>
    </source>
</evidence>
<feature type="domain" description="ABC transporter" evidence="5">
    <location>
        <begin position="6"/>
        <end position="242"/>
    </location>
</feature>
<keyword evidence="3" id="KW-0547">Nucleotide-binding</keyword>
<dbReference type="CDD" id="cd03215">
    <property type="entry name" value="ABC_Carb_Monos_II"/>
    <property type="match status" value="1"/>
</dbReference>
<sequence>MSDSIMTAANLQKSYSGVTVLHDFSLTIRPGEVHALIGHNGAGKSTVIRMLSGSELPTSGRIFVNGGEASLSSPRIARHLGIYTVFQELRLIDELTIAQNIFLGNEISSKGFLNKQRMEQLARDILHSHKLGYLDVKTKVKHLSHAEKQLIEIVSSLNNDARLILLDEPTTALQAAEIENLLDTIRSLSKKGISFLFITHKIDEAFSVCSHVTVLRNGHMVSSVPIEQTNQKQVLEYVAGRELVEVQHKESYNRKQAEVCLNVQDLKSDVLDIRSFVLRRGQIVGLYGLVGSGRTEFLETLFGARRYTSGEIFLEGHLYRPKSPVHAVRNGILLLTEERKRNGIVPLMDSRTNMILASLRDFQKFGFLERSKIEQRTSEYVAKLSIQGDIRQPITSLSGGNQQKVLLARWLLPNGRILMLDEPTKGVDIGVKTEIHAIIRNLAREGYAILVVSSEVEEIVAVSDTVAVMQQGSIKTLLEGEDISEERLLTESLEGHKDENKVSQ</sequence>
<evidence type="ECO:0000259" key="5">
    <source>
        <dbReference type="PROSITE" id="PS50893"/>
    </source>
</evidence>
<dbReference type="Proteomes" id="UP000830167">
    <property type="component" value="Chromosome"/>
</dbReference>
<keyword evidence="7" id="KW-1185">Reference proteome</keyword>
<dbReference type="PANTHER" id="PTHR43790">
    <property type="entry name" value="CARBOHYDRATE TRANSPORT ATP-BINDING PROTEIN MG119-RELATED"/>
    <property type="match status" value="1"/>
</dbReference>
<dbReference type="SUPFAM" id="SSF52540">
    <property type="entry name" value="P-loop containing nucleoside triphosphate hydrolases"/>
    <property type="match status" value="2"/>
</dbReference>
<dbReference type="EMBL" id="CP089291">
    <property type="protein sequence ID" value="UOF89570.1"/>
    <property type="molecule type" value="Genomic_DNA"/>
</dbReference>
<dbReference type="RefSeq" id="WP_347436260.1">
    <property type="nucleotide sequence ID" value="NZ_CP089291.1"/>
</dbReference>
<keyword evidence="1" id="KW-0813">Transport</keyword>
<evidence type="ECO:0000256" key="4">
    <source>
        <dbReference type="ARBA" id="ARBA00022840"/>
    </source>
</evidence>
<evidence type="ECO:0000256" key="2">
    <source>
        <dbReference type="ARBA" id="ARBA00022737"/>
    </source>
</evidence>
<gene>
    <name evidence="6" type="ORF">LSG31_17010</name>
</gene>
<dbReference type="InterPro" id="IPR003439">
    <property type="entry name" value="ABC_transporter-like_ATP-bd"/>
</dbReference>
<keyword evidence="2" id="KW-0677">Repeat</keyword>
<feature type="domain" description="ABC transporter" evidence="5">
    <location>
        <begin position="246"/>
        <end position="496"/>
    </location>
</feature>
<dbReference type="Pfam" id="PF00005">
    <property type="entry name" value="ABC_tran"/>
    <property type="match status" value="2"/>
</dbReference>
<name>A0ABY4CGF5_9BACL</name>
<reference evidence="6" key="1">
    <citation type="submission" date="2021-12" db="EMBL/GenBank/DDBJ databases">
        <title>Alicyclobacillaceae gen. nov., sp. nov., isolated from chalcocite enrichment system.</title>
        <authorList>
            <person name="Jiang Z."/>
        </authorList>
    </citation>
    <scope>NUCLEOTIDE SEQUENCE</scope>
    <source>
        <strain evidence="6">MYW30-H2</strain>
    </source>
</reference>
<dbReference type="SMART" id="SM00382">
    <property type="entry name" value="AAA"/>
    <property type="match status" value="2"/>
</dbReference>
<dbReference type="CDD" id="cd03216">
    <property type="entry name" value="ABC_Carb_Monos_I"/>
    <property type="match status" value="1"/>
</dbReference>
<evidence type="ECO:0000256" key="3">
    <source>
        <dbReference type="ARBA" id="ARBA00022741"/>
    </source>
</evidence>
<evidence type="ECO:0000313" key="6">
    <source>
        <dbReference type="EMBL" id="UOF89570.1"/>
    </source>
</evidence>
<dbReference type="PROSITE" id="PS50893">
    <property type="entry name" value="ABC_TRANSPORTER_2"/>
    <property type="match status" value="2"/>
</dbReference>
<proteinExistence type="predicted"/>
<dbReference type="InterPro" id="IPR003593">
    <property type="entry name" value="AAA+_ATPase"/>
</dbReference>
<protein>
    <submittedName>
        <fullName evidence="6">Sugar ABC transporter ATP-binding protein</fullName>
    </submittedName>
</protein>
<dbReference type="InterPro" id="IPR050107">
    <property type="entry name" value="ABC_carbohydrate_import_ATPase"/>
</dbReference>
<accession>A0ABY4CGF5</accession>
<dbReference type="GO" id="GO:0005524">
    <property type="term" value="F:ATP binding"/>
    <property type="evidence" value="ECO:0007669"/>
    <property type="project" value="UniProtKB-KW"/>
</dbReference>